<proteinExistence type="predicted"/>
<evidence type="ECO:0000313" key="2">
    <source>
        <dbReference type="Proteomes" id="UP001152320"/>
    </source>
</evidence>
<reference evidence="1" key="1">
    <citation type="submission" date="2021-10" db="EMBL/GenBank/DDBJ databases">
        <title>Tropical sea cucumber genome reveals ecological adaptation and Cuvierian tubules defense mechanism.</title>
        <authorList>
            <person name="Chen T."/>
        </authorList>
    </citation>
    <scope>NUCLEOTIDE SEQUENCE</scope>
    <source>
        <strain evidence="1">Nanhai2018</strain>
        <tissue evidence="1">Muscle</tissue>
    </source>
</reference>
<dbReference type="EMBL" id="JAIZAY010000750">
    <property type="protein sequence ID" value="KAJ8017994.1"/>
    <property type="molecule type" value="Genomic_DNA"/>
</dbReference>
<sequence length="52" mass="6021">MPHIQRKNPIVFGGGQRSFGVTRGQTLKTLFTRYLKVGSLDRFHTWCVDALW</sequence>
<evidence type="ECO:0000313" key="1">
    <source>
        <dbReference type="EMBL" id="KAJ8017994.1"/>
    </source>
</evidence>
<keyword evidence="2" id="KW-1185">Reference proteome</keyword>
<protein>
    <submittedName>
        <fullName evidence="1">Uncharacterized protein</fullName>
    </submittedName>
</protein>
<organism evidence="1 2">
    <name type="scientific">Holothuria leucospilota</name>
    <name type="common">Black long sea cucumber</name>
    <name type="synonym">Mertensiothuria leucospilota</name>
    <dbReference type="NCBI Taxonomy" id="206669"/>
    <lineage>
        <taxon>Eukaryota</taxon>
        <taxon>Metazoa</taxon>
        <taxon>Echinodermata</taxon>
        <taxon>Eleutherozoa</taxon>
        <taxon>Echinozoa</taxon>
        <taxon>Holothuroidea</taxon>
        <taxon>Aspidochirotacea</taxon>
        <taxon>Aspidochirotida</taxon>
        <taxon>Holothuriidae</taxon>
        <taxon>Holothuria</taxon>
    </lineage>
</organism>
<gene>
    <name evidence="1" type="ORF">HOLleu_44264</name>
</gene>
<dbReference type="AlphaFoldDB" id="A0A9Q0YAU2"/>
<comment type="caution">
    <text evidence="1">The sequence shown here is derived from an EMBL/GenBank/DDBJ whole genome shotgun (WGS) entry which is preliminary data.</text>
</comment>
<name>A0A9Q0YAU2_HOLLE</name>
<dbReference type="Proteomes" id="UP001152320">
    <property type="component" value="Unassembled WGS sequence"/>
</dbReference>
<accession>A0A9Q0YAU2</accession>